<evidence type="ECO:0008006" key="3">
    <source>
        <dbReference type="Google" id="ProtNLM"/>
    </source>
</evidence>
<dbReference type="GO" id="GO:0003677">
    <property type="term" value="F:DNA binding"/>
    <property type="evidence" value="ECO:0007669"/>
    <property type="project" value="InterPro"/>
</dbReference>
<dbReference type="GO" id="GO:0045892">
    <property type="term" value="P:negative regulation of DNA-templated transcription"/>
    <property type="evidence" value="ECO:0007669"/>
    <property type="project" value="InterPro"/>
</dbReference>
<organism evidence="1 2">
    <name type="scientific">Cellulomonas uda</name>
    <dbReference type="NCBI Taxonomy" id="1714"/>
    <lineage>
        <taxon>Bacteria</taxon>
        <taxon>Bacillati</taxon>
        <taxon>Actinomycetota</taxon>
        <taxon>Actinomycetes</taxon>
        <taxon>Micrococcales</taxon>
        <taxon>Cellulomonadaceae</taxon>
        <taxon>Cellulomonas</taxon>
    </lineage>
</organism>
<dbReference type="Pfam" id="PF06953">
    <property type="entry name" value="ArsD"/>
    <property type="match status" value="1"/>
</dbReference>
<gene>
    <name evidence="1" type="ORF">CUD01_16500</name>
</gene>
<dbReference type="RefSeq" id="WP_094181727.1">
    <property type="nucleotide sequence ID" value="NZ_BJLP01000024.1"/>
</dbReference>
<dbReference type="EMBL" id="BJLP01000024">
    <property type="protein sequence ID" value="GEA81206.1"/>
    <property type="molecule type" value="Genomic_DNA"/>
</dbReference>
<dbReference type="GO" id="GO:0046685">
    <property type="term" value="P:response to arsenic-containing substance"/>
    <property type="evidence" value="ECO:0007669"/>
    <property type="project" value="InterPro"/>
</dbReference>
<sequence>MPSIRVFEPALCCNTGVCGPDPSESLLAFTADLDHVVTRGADAARHNLANDPAAFSQVEPVREFLRVSGSDGLPVVVVDGAIVLTGRYPTRAELVRYAGLEPGGVLPLTAVTSAGGGTCCGGSSSSCC</sequence>
<proteinExistence type="predicted"/>
<dbReference type="AlphaFoldDB" id="A0A4Y3KBY9"/>
<dbReference type="InterPro" id="IPR010712">
    <property type="entry name" value="Arsenical-R_ArsD"/>
</dbReference>
<name>A0A4Y3KBY9_CELUD</name>
<dbReference type="Gene3D" id="3.40.30.10">
    <property type="entry name" value="Glutaredoxin"/>
    <property type="match status" value="1"/>
</dbReference>
<keyword evidence="2" id="KW-1185">Reference proteome</keyword>
<reference evidence="1 2" key="1">
    <citation type="submission" date="2019-06" db="EMBL/GenBank/DDBJ databases">
        <title>Whole genome shotgun sequence of Cellulomonas uda NBRC 3747.</title>
        <authorList>
            <person name="Hosoyama A."/>
            <person name="Uohara A."/>
            <person name="Ohji S."/>
            <person name="Ichikawa N."/>
        </authorList>
    </citation>
    <scope>NUCLEOTIDE SEQUENCE [LARGE SCALE GENOMIC DNA]</scope>
    <source>
        <strain evidence="1 2">NBRC 3747</strain>
    </source>
</reference>
<protein>
    <recommendedName>
        <fullName evidence="3">Arsenic resistance operon repressor</fullName>
    </recommendedName>
</protein>
<evidence type="ECO:0000313" key="2">
    <source>
        <dbReference type="Proteomes" id="UP000315842"/>
    </source>
</evidence>
<dbReference type="Proteomes" id="UP000315842">
    <property type="component" value="Unassembled WGS sequence"/>
</dbReference>
<comment type="caution">
    <text evidence="1">The sequence shown here is derived from an EMBL/GenBank/DDBJ whole genome shotgun (WGS) entry which is preliminary data.</text>
</comment>
<accession>A0A4Y3KBY9</accession>
<dbReference type="NCBIfam" id="NF033727">
    <property type="entry name" value="chaperon_ArsD"/>
    <property type="match status" value="1"/>
</dbReference>
<evidence type="ECO:0000313" key="1">
    <source>
        <dbReference type="EMBL" id="GEA81206.1"/>
    </source>
</evidence>